<dbReference type="EMBL" id="GBRH01203107">
    <property type="protein sequence ID" value="JAD94788.1"/>
    <property type="molecule type" value="Transcribed_RNA"/>
</dbReference>
<sequence length="42" mass="4914">MLRIMLQKSFTAMILTVCLMLTEEISKLILKTAQFQRTVLKK</sequence>
<accession>A0A0A9E6X4</accession>
<evidence type="ECO:0000313" key="1">
    <source>
        <dbReference type="EMBL" id="JAD94788.1"/>
    </source>
</evidence>
<reference evidence="1" key="1">
    <citation type="submission" date="2014-09" db="EMBL/GenBank/DDBJ databases">
        <authorList>
            <person name="Magalhaes I.L.F."/>
            <person name="Oliveira U."/>
            <person name="Santos F.R."/>
            <person name="Vidigal T.H.D.A."/>
            <person name="Brescovit A.D."/>
            <person name="Santos A.J."/>
        </authorList>
    </citation>
    <scope>NUCLEOTIDE SEQUENCE</scope>
    <source>
        <tissue evidence="1">Shoot tissue taken approximately 20 cm above the soil surface</tissue>
    </source>
</reference>
<name>A0A0A9E6X4_ARUDO</name>
<proteinExistence type="predicted"/>
<protein>
    <submittedName>
        <fullName evidence="1">Uncharacterized protein</fullName>
    </submittedName>
</protein>
<organism evidence="1">
    <name type="scientific">Arundo donax</name>
    <name type="common">Giant reed</name>
    <name type="synonym">Donax arundinaceus</name>
    <dbReference type="NCBI Taxonomy" id="35708"/>
    <lineage>
        <taxon>Eukaryota</taxon>
        <taxon>Viridiplantae</taxon>
        <taxon>Streptophyta</taxon>
        <taxon>Embryophyta</taxon>
        <taxon>Tracheophyta</taxon>
        <taxon>Spermatophyta</taxon>
        <taxon>Magnoliopsida</taxon>
        <taxon>Liliopsida</taxon>
        <taxon>Poales</taxon>
        <taxon>Poaceae</taxon>
        <taxon>PACMAD clade</taxon>
        <taxon>Arundinoideae</taxon>
        <taxon>Arundineae</taxon>
        <taxon>Arundo</taxon>
    </lineage>
</organism>
<dbReference type="AlphaFoldDB" id="A0A0A9E6X4"/>
<reference evidence="1" key="2">
    <citation type="journal article" date="2015" name="Data Brief">
        <title>Shoot transcriptome of the giant reed, Arundo donax.</title>
        <authorList>
            <person name="Barrero R.A."/>
            <person name="Guerrero F.D."/>
            <person name="Moolhuijzen P."/>
            <person name="Goolsby J.A."/>
            <person name="Tidwell J."/>
            <person name="Bellgard S.E."/>
            <person name="Bellgard M.I."/>
        </authorList>
    </citation>
    <scope>NUCLEOTIDE SEQUENCE</scope>
    <source>
        <tissue evidence="1">Shoot tissue taken approximately 20 cm above the soil surface</tissue>
    </source>
</reference>